<dbReference type="Proteomes" id="UP000005546">
    <property type="component" value="Unassembled WGS sequence"/>
</dbReference>
<reference evidence="2 3" key="1">
    <citation type="submission" date="2011-02" db="EMBL/GenBank/DDBJ databases">
        <authorList>
            <person name="Weinstock G."/>
            <person name="Sodergren E."/>
            <person name="Clifton S."/>
            <person name="Fulton L."/>
            <person name="Fulton B."/>
            <person name="Courtney L."/>
            <person name="Fronick C."/>
            <person name="Harrison M."/>
            <person name="Strong C."/>
            <person name="Farmer C."/>
            <person name="Delahaunty K."/>
            <person name="Markovic C."/>
            <person name="Hall O."/>
            <person name="Minx P."/>
            <person name="Tomlinson C."/>
            <person name="Mitreva M."/>
            <person name="Hou S."/>
            <person name="Chen J."/>
            <person name="Wollam A."/>
            <person name="Pepin K.H."/>
            <person name="Johnson M."/>
            <person name="Bhonagiri V."/>
            <person name="Zhang X."/>
            <person name="Suruliraj S."/>
            <person name="Warren W."/>
            <person name="Chinwalla A."/>
            <person name="Mardis E.R."/>
            <person name="Wilson R.K."/>
        </authorList>
    </citation>
    <scope>NUCLEOTIDE SEQUENCE [LARGE SCALE GENOMIC DNA]</scope>
    <source>
        <strain evidence="2 3">YIT 11841</strain>
    </source>
</reference>
<dbReference type="AlphaFoldDB" id="F3QX94"/>
<dbReference type="STRING" id="762982.HMPREF9442_02829"/>
<comment type="caution">
    <text evidence="2">The sequence shown here is derived from an EMBL/GenBank/DDBJ whole genome shotgun (WGS) entry which is preliminary data.</text>
</comment>
<keyword evidence="3" id="KW-1185">Reference proteome</keyword>
<feature type="transmembrane region" description="Helical" evidence="1">
    <location>
        <begin position="12"/>
        <end position="32"/>
    </location>
</feature>
<gene>
    <name evidence="2" type="ORF">HMPREF9442_02829</name>
</gene>
<dbReference type="EMBL" id="AFBR01000084">
    <property type="protein sequence ID" value="EGG51266.1"/>
    <property type="molecule type" value="Genomic_DNA"/>
</dbReference>
<evidence type="ECO:0000313" key="3">
    <source>
        <dbReference type="Proteomes" id="UP000005546"/>
    </source>
</evidence>
<protein>
    <submittedName>
        <fullName evidence="2">Uncharacterized protein</fullName>
    </submittedName>
</protein>
<sequence>MNYQGKLSKIIPMAKFLFHSFPFLFPLIVFLYSHSVVSFCF</sequence>
<organism evidence="2 3">
    <name type="scientific">Paraprevotella xylaniphila YIT 11841</name>
    <dbReference type="NCBI Taxonomy" id="762982"/>
    <lineage>
        <taxon>Bacteria</taxon>
        <taxon>Pseudomonadati</taxon>
        <taxon>Bacteroidota</taxon>
        <taxon>Bacteroidia</taxon>
        <taxon>Bacteroidales</taxon>
        <taxon>Prevotellaceae</taxon>
        <taxon>Paraprevotella</taxon>
    </lineage>
</organism>
<accession>F3QX94</accession>
<evidence type="ECO:0000256" key="1">
    <source>
        <dbReference type="SAM" id="Phobius"/>
    </source>
</evidence>
<dbReference type="HOGENOM" id="CLU_3274086_0_0_10"/>
<evidence type="ECO:0000313" key="2">
    <source>
        <dbReference type="EMBL" id="EGG51266.1"/>
    </source>
</evidence>
<proteinExistence type="predicted"/>
<keyword evidence="1" id="KW-0812">Transmembrane</keyword>
<keyword evidence="1" id="KW-0472">Membrane</keyword>
<keyword evidence="1" id="KW-1133">Transmembrane helix</keyword>
<name>F3QX94_9BACT</name>